<reference evidence="1" key="1">
    <citation type="submission" date="2021-02" db="EMBL/GenBank/DDBJ databases">
        <authorList>
            <person name="Nieuwenhuis M."/>
            <person name="Van De Peppel L.J.J."/>
        </authorList>
    </citation>
    <scope>NUCLEOTIDE SEQUENCE</scope>
    <source>
        <strain evidence="1">D49</strain>
    </source>
</reference>
<dbReference type="InterPro" id="IPR031755">
    <property type="entry name" value="Inhibitor_I66"/>
</dbReference>
<evidence type="ECO:0000313" key="1">
    <source>
        <dbReference type="EMBL" id="KAG5650346.1"/>
    </source>
</evidence>
<gene>
    <name evidence="1" type="ORF">H0H81_012553</name>
</gene>
<dbReference type="OrthoDB" id="3321109at2759"/>
<sequence length="102" mass="11138">MTRPTILPPGSYFIKNDGTGQFIGQVKSALLGTKPIQSISEQPSLAWEIDQLDNGNYTIKVNGLPVVAIKSNLSVLINPTAHLEWRIVPRNTLNSGYLAAYT</sequence>
<accession>A0A9P7GHY2</accession>
<dbReference type="EMBL" id="JABCKI010000477">
    <property type="protein sequence ID" value="KAG5650346.1"/>
    <property type="molecule type" value="Genomic_DNA"/>
</dbReference>
<protein>
    <submittedName>
        <fullName evidence="1">Uncharacterized protein</fullName>
    </submittedName>
</protein>
<dbReference type="AlphaFoldDB" id="A0A9P7GHY2"/>
<evidence type="ECO:0000313" key="2">
    <source>
        <dbReference type="Proteomes" id="UP000717328"/>
    </source>
</evidence>
<dbReference type="GO" id="GO:0004867">
    <property type="term" value="F:serine-type endopeptidase inhibitor activity"/>
    <property type="evidence" value="ECO:0007669"/>
    <property type="project" value="InterPro"/>
</dbReference>
<organism evidence="1 2">
    <name type="scientific">Sphagnurus paluster</name>
    <dbReference type="NCBI Taxonomy" id="117069"/>
    <lineage>
        <taxon>Eukaryota</taxon>
        <taxon>Fungi</taxon>
        <taxon>Dikarya</taxon>
        <taxon>Basidiomycota</taxon>
        <taxon>Agaricomycotina</taxon>
        <taxon>Agaricomycetes</taxon>
        <taxon>Agaricomycetidae</taxon>
        <taxon>Agaricales</taxon>
        <taxon>Tricholomatineae</taxon>
        <taxon>Lyophyllaceae</taxon>
        <taxon>Sphagnurus</taxon>
    </lineage>
</organism>
<comment type="caution">
    <text evidence="1">The sequence shown here is derived from an EMBL/GenBank/DDBJ whole genome shotgun (WGS) entry which is preliminary data.</text>
</comment>
<keyword evidence="2" id="KW-1185">Reference proteome</keyword>
<proteinExistence type="predicted"/>
<name>A0A9P7GHY2_9AGAR</name>
<reference evidence="1" key="2">
    <citation type="submission" date="2021-10" db="EMBL/GenBank/DDBJ databases">
        <title>Phylogenomics reveals ancestral predisposition of the termite-cultivated fungus Termitomyces towards a domesticated lifestyle.</title>
        <authorList>
            <person name="Auxier B."/>
            <person name="Grum-Grzhimaylo A."/>
            <person name="Cardenas M.E."/>
            <person name="Lodge J.D."/>
            <person name="Laessoe T."/>
            <person name="Pedersen O."/>
            <person name="Smith M.E."/>
            <person name="Kuyper T.W."/>
            <person name="Franco-Molano E.A."/>
            <person name="Baroni T.J."/>
            <person name="Aanen D.K."/>
        </authorList>
    </citation>
    <scope>NUCLEOTIDE SEQUENCE</scope>
    <source>
        <strain evidence="1">D49</strain>
    </source>
</reference>
<dbReference type="Gene3D" id="2.80.10.50">
    <property type="match status" value="1"/>
</dbReference>
<dbReference type="Proteomes" id="UP000717328">
    <property type="component" value="Unassembled WGS sequence"/>
</dbReference>
<dbReference type="Pfam" id="PF16850">
    <property type="entry name" value="Inhibitor_I66"/>
    <property type="match status" value="1"/>
</dbReference>